<evidence type="ECO:0000256" key="8">
    <source>
        <dbReference type="SAM" id="SignalP"/>
    </source>
</evidence>
<dbReference type="STRING" id="1194090.SAMN05443144_11961"/>
<evidence type="ECO:0000256" key="6">
    <source>
        <dbReference type="RuleBase" id="RU003915"/>
    </source>
</evidence>
<dbReference type="SUPFAM" id="SSF54534">
    <property type="entry name" value="FKBP-like"/>
    <property type="match status" value="1"/>
</dbReference>
<dbReference type="EMBL" id="FQUS01000019">
    <property type="protein sequence ID" value="SHG11926.1"/>
    <property type="molecule type" value="Genomic_DNA"/>
</dbReference>
<dbReference type="Gene3D" id="3.10.50.40">
    <property type="match status" value="1"/>
</dbReference>
<comment type="similarity">
    <text evidence="2 6">Belongs to the FKBP-type PPIase family.</text>
</comment>
<dbReference type="PANTHER" id="PTHR43811">
    <property type="entry name" value="FKBP-TYPE PEPTIDYL-PROLYL CIS-TRANS ISOMERASE FKPA"/>
    <property type="match status" value="1"/>
</dbReference>
<feature type="chain" id="PRO_5009910688" description="Peptidyl-prolyl cis-trans isomerase" evidence="8">
    <location>
        <begin position="27"/>
        <end position="181"/>
    </location>
</feature>
<feature type="domain" description="PPIase FKBP-type" evidence="9">
    <location>
        <begin position="77"/>
        <end position="181"/>
    </location>
</feature>
<protein>
    <recommendedName>
        <fullName evidence="6">Peptidyl-prolyl cis-trans isomerase</fullName>
        <ecNumber evidence="6">5.2.1.8</ecNumber>
    </recommendedName>
</protein>
<keyword evidence="4 5" id="KW-0413">Isomerase</keyword>
<dbReference type="PANTHER" id="PTHR43811:SF19">
    <property type="entry name" value="39 KDA FK506-BINDING NUCLEAR PROTEIN"/>
    <property type="match status" value="1"/>
</dbReference>
<evidence type="ECO:0000256" key="2">
    <source>
        <dbReference type="ARBA" id="ARBA00006577"/>
    </source>
</evidence>
<evidence type="ECO:0000259" key="9">
    <source>
        <dbReference type="PROSITE" id="PS50059"/>
    </source>
</evidence>
<dbReference type="GO" id="GO:0003755">
    <property type="term" value="F:peptidyl-prolyl cis-trans isomerase activity"/>
    <property type="evidence" value="ECO:0007669"/>
    <property type="project" value="UniProtKB-UniRule"/>
</dbReference>
<proteinExistence type="inferred from homology"/>
<name>A0A1M5H7N7_9BACT</name>
<dbReference type="OrthoDB" id="1525076at2"/>
<organism evidence="10 11">
    <name type="scientific">Fodinibius roseus</name>
    <dbReference type="NCBI Taxonomy" id="1194090"/>
    <lineage>
        <taxon>Bacteria</taxon>
        <taxon>Pseudomonadati</taxon>
        <taxon>Balneolota</taxon>
        <taxon>Balneolia</taxon>
        <taxon>Balneolales</taxon>
        <taxon>Balneolaceae</taxon>
        <taxon>Fodinibius</taxon>
    </lineage>
</organism>
<keyword evidence="3 5" id="KW-0697">Rotamase</keyword>
<evidence type="ECO:0000256" key="3">
    <source>
        <dbReference type="ARBA" id="ARBA00023110"/>
    </source>
</evidence>
<dbReference type="InterPro" id="IPR046357">
    <property type="entry name" value="PPIase_dom_sf"/>
</dbReference>
<feature type="signal peptide" evidence="8">
    <location>
        <begin position="1"/>
        <end position="26"/>
    </location>
</feature>
<comment type="catalytic activity">
    <reaction evidence="1 5 6">
        <text>[protein]-peptidylproline (omega=180) = [protein]-peptidylproline (omega=0)</text>
        <dbReference type="Rhea" id="RHEA:16237"/>
        <dbReference type="Rhea" id="RHEA-COMP:10747"/>
        <dbReference type="Rhea" id="RHEA-COMP:10748"/>
        <dbReference type="ChEBI" id="CHEBI:83833"/>
        <dbReference type="ChEBI" id="CHEBI:83834"/>
        <dbReference type="EC" id="5.2.1.8"/>
    </reaction>
</comment>
<gene>
    <name evidence="10" type="ORF">SAMN05443144_11961</name>
</gene>
<sequence>MISLKQSTFLSLLSALSLIMLIQACGDGPSYYRQAELTPPEPFDTTQAISDSTTEEGLTIYFIEEGDGLQDKKVEPRDEVYVRYTGRTEDGEAFDSSYRDSSQNPVRFRNLTPVPKTSPNGQQISPLVEGFRQGLIGMVEGEKRTLIIPPELGYGDPNQNYSGGDLEDETLRFDVELVVIL</sequence>
<dbReference type="Proteomes" id="UP000184041">
    <property type="component" value="Unassembled WGS sequence"/>
</dbReference>
<keyword evidence="11" id="KW-1185">Reference proteome</keyword>
<keyword evidence="8" id="KW-0732">Signal</keyword>
<dbReference type="Pfam" id="PF00254">
    <property type="entry name" value="FKBP_C"/>
    <property type="match status" value="1"/>
</dbReference>
<evidence type="ECO:0000313" key="11">
    <source>
        <dbReference type="Proteomes" id="UP000184041"/>
    </source>
</evidence>
<dbReference type="PROSITE" id="PS50059">
    <property type="entry name" value="FKBP_PPIASE"/>
    <property type="match status" value="1"/>
</dbReference>
<dbReference type="GO" id="GO:0000785">
    <property type="term" value="C:chromatin"/>
    <property type="evidence" value="ECO:0007669"/>
    <property type="project" value="TreeGrafter"/>
</dbReference>
<dbReference type="InterPro" id="IPR001179">
    <property type="entry name" value="PPIase_FKBP_dom"/>
</dbReference>
<dbReference type="PROSITE" id="PS51257">
    <property type="entry name" value="PROKAR_LIPOPROTEIN"/>
    <property type="match status" value="1"/>
</dbReference>
<evidence type="ECO:0000313" key="10">
    <source>
        <dbReference type="EMBL" id="SHG11926.1"/>
    </source>
</evidence>
<evidence type="ECO:0000256" key="1">
    <source>
        <dbReference type="ARBA" id="ARBA00000971"/>
    </source>
</evidence>
<accession>A0A1M5H7N7</accession>
<reference evidence="10 11" key="1">
    <citation type="submission" date="2016-11" db="EMBL/GenBank/DDBJ databases">
        <authorList>
            <person name="Jaros S."/>
            <person name="Januszkiewicz K."/>
            <person name="Wedrychowicz H."/>
        </authorList>
    </citation>
    <scope>NUCLEOTIDE SEQUENCE [LARGE SCALE GENOMIC DNA]</scope>
    <source>
        <strain evidence="10 11">DSM 21986</strain>
    </source>
</reference>
<dbReference type="AlphaFoldDB" id="A0A1M5H7N7"/>
<dbReference type="EC" id="5.2.1.8" evidence="6"/>
<evidence type="ECO:0000256" key="5">
    <source>
        <dbReference type="PROSITE-ProRule" id="PRU00277"/>
    </source>
</evidence>
<evidence type="ECO:0000256" key="4">
    <source>
        <dbReference type="ARBA" id="ARBA00023235"/>
    </source>
</evidence>
<evidence type="ECO:0000256" key="7">
    <source>
        <dbReference type="SAM" id="MobiDB-lite"/>
    </source>
</evidence>
<feature type="region of interest" description="Disordered" evidence="7">
    <location>
        <begin position="92"/>
        <end position="123"/>
    </location>
</feature>